<evidence type="ECO:0000256" key="2">
    <source>
        <dbReference type="ARBA" id="ARBA00022729"/>
    </source>
</evidence>
<dbReference type="EMBL" id="JAPQKN010000003">
    <property type="protein sequence ID" value="KAJ5167433.1"/>
    <property type="molecule type" value="Genomic_DNA"/>
</dbReference>
<dbReference type="OrthoDB" id="96314at2759"/>
<dbReference type="SUPFAM" id="SSF53649">
    <property type="entry name" value="Alkaline phosphatase-like"/>
    <property type="match status" value="1"/>
</dbReference>
<dbReference type="RefSeq" id="XP_056543894.1">
    <property type="nucleotide sequence ID" value="XM_056688339.1"/>
</dbReference>
<dbReference type="GO" id="GO:0018958">
    <property type="term" value="P:phenol-containing compound metabolic process"/>
    <property type="evidence" value="ECO:0007669"/>
    <property type="project" value="InterPro"/>
</dbReference>
<keyword evidence="4" id="KW-0325">Glycoprotein</keyword>
<sequence>MYLLWLLGLTALAVAKRPNILFVLTDDQGKHVGGLEHMPKLQELLVQKGSTYPKHYCSVALCCPSRANLWTGRMPHNTNVTDVAAPYGGYPKVVSAGWNDNYLPLWMQDAGYNTYYVGKLWNSHTEDNYNKPYARGFNGSDFLLDPYTYRYYYARMTRNGNPPVRYDGNYSTDVIADKAAGFLDEALQHDRPWMLTVAPNAPHSNGSHDSTRNANWFGEPEYAPRHANLFKGLQAPRDESFNKLIEGAVGWVGNLPELNQTVLDYIDEFQRCRLRALQAVDELVGNLVEKLEKAGELDNTYIFFSTDNGYHLETDINVPLIVRGPGIPENQTLDVVTSHTDLAPTFLSIANSTREGLDGKAIPTTIGASKSDNKTEHVAIEYWGLAVPEGIYGYASDKTAEVGNSYKNNTYKAIRLVSDDYSLYYAVWCTNEIEYYNLKDDPHQTVNLGATPNKHSKYKIANRELPQILHRLDALMMVLKSCEGDACRYPWRQLHPAGKVSNLAAALDSGFDTFYENQPKVSFSACEVGYIVASEGHQQFDVYGGGTKERRWDDIEKRWDDAFLW</sequence>
<dbReference type="InterPro" id="IPR024607">
    <property type="entry name" value="Sulfatase_CS"/>
</dbReference>
<proteinExistence type="inferred from homology"/>
<comment type="catalytic activity">
    <reaction evidence="5">
        <text>an aryl sulfate + H2O = a phenol + sulfate + H(+)</text>
        <dbReference type="Rhea" id="RHEA:17261"/>
        <dbReference type="ChEBI" id="CHEBI:15377"/>
        <dbReference type="ChEBI" id="CHEBI:15378"/>
        <dbReference type="ChEBI" id="CHEBI:16189"/>
        <dbReference type="ChEBI" id="CHEBI:33853"/>
        <dbReference type="ChEBI" id="CHEBI:140317"/>
        <dbReference type="EC" id="3.1.6.1"/>
    </reaction>
</comment>
<name>A0A9W9I5Y5_9EURO</name>
<comment type="PTM">
    <text evidence="6">The conversion to 3-oxoalanine (also known as C-formylglycine, FGly), of a serine or cysteine residue in prokaryotes and of a cysteine residue in eukaryotes, is critical for catalytic activity.</text>
</comment>
<comment type="caution">
    <text evidence="9">The sequence shown here is derived from an EMBL/GenBank/DDBJ whole genome shotgun (WGS) entry which is preliminary data.</text>
</comment>
<reference evidence="9" key="1">
    <citation type="submission" date="2022-11" db="EMBL/GenBank/DDBJ databases">
        <authorList>
            <person name="Petersen C."/>
        </authorList>
    </citation>
    <scope>NUCLEOTIDE SEQUENCE</scope>
    <source>
        <strain evidence="9">IBT 26290</strain>
    </source>
</reference>
<dbReference type="Gene3D" id="3.40.720.10">
    <property type="entry name" value="Alkaline Phosphatase, subunit A"/>
    <property type="match status" value="1"/>
</dbReference>
<evidence type="ECO:0000256" key="4">
    <source>
        <dbReference type="ARBA" id="ARBA00023180"/>
    </source>
</evidence>
<dbReference type="InterPro" id="IPR017850">
    <property type="entry name" value="Alkaline_phosphatase_core_sf"/>
</dbReference>
<dbReference type="InterPro" id="IPR012083">
    <property type="entry name" value="Arylsulfatase"/>
</dbReference>
<dbReference type="GO" id="GO:0005539">
    <property type="term" value="F:glycosaminoglycan binding"/>
    <property type="evidence" value="ECO:0007669"/>
    <property type="project" value="TreeGrafter"/>
</dbReference>
<dbReference type="PIRSF" id="PIRSF000972">
    <property type="entry name" value="Arylsulf_plant"/>
    <property type="match status" value="1"/>
</dbReference>
<evidence type="ECO:0000256" key="6">
    <source>
        <dbReference type="PIRSR" id="PIRSR000972-50"/>
    </source>
</evidence>
<feature type="signal peptide" evidence="7">
    <location>
        <begin position="1"/>
        <end position="15"/>
    </location>
</feature>
<feature type="domain" description="Sulfatase N-terminal" evidence="8">
    <location>
        <begin position="18"/>
        <end position="351"/>
    </location>
</feature>
<dbReference type="Pfam" id="PF00884">
    <property type="entry name" value="Sulfatase"/>
    <property type="match status" value="1"/>
</dbReference>
<evidence type="ECO:0000256" key="3">
    <source>
        <dbReference type="ARBA" id="ARBA00022801"/>
    </source>
</evidence>
<evidence type="ECO:0000256" key="5">
    <source>
        <dbReference type="PIRNR" id="PIRNR000972"/>
    </source>
</evidence>
<dbReference type="AlphaFoldDB" id="A0A9W9I5Y5"/>
<accession>A0A9W9I5Y5</accession>
<dbReference type="PROSITE" id="PS00523">
    <property type="entry name" value="SULFATASE_1"/>
    <property type="match status" value="1"/>
</dbReference>
<keyword evidence="2 7" id="KW-0732">Signal</keyword>
<keyword evidence="10" id="KW-1185">Reference proteome</keyword>
<dbReference type="PANTHER" id="PTHR43108:SF8">
    <property type="entry name" value="SD21168P"/>
    <property type="match status" value="1"/>
</dbReference>
<protein>
    <recommendedName>
        <fullName evidence="5">Arylsulfatase</fullName>
        <shortName evidence="5">AS</shortName>
        <ecNumber evidence="5">3.1.6.1</ecNumber>
    </recommendedName>
    <alternativeName>
        <fullName evidence="5">Aryl-sulfate sulphohydrolase</fullName>
    </alternativeName>
</protein>
<organism evidence="9 10">
    <name type="scientific">Penicillium canariense</name>
    <dbReference type="NCBI Taxonomy" id="189055"/>
    <lineage>
        <taxon>Eukaryota</taxon>
        <taxon>Fungi</taxon>
        <taxon>Dikarya</taxon>
        <taxon>Ascomycota</taxon>
        <taxon>Pezizomycotina</taxon>
        <taxon>Eurotiomycetes</taxon>
        <taxon>Eurotiomycetidae</taxon>
        <taxon>Eurotiales</taxon>
        <taxon>Aspergillaceae</taxon>
        <taxon>Penicillium</taxon>
    </lineage>
</organism>
<keyword evidence="3 5" id="KW-0378">Hydrolase</keyword>
<dbReference type="PANTHER" id="PTHR43108">
    <property type="entry name" value="N-ACETYLGLUCOSAMINE-6-SULFATASE FAMILY MEMBER"/>
    <property type="match status" value="1"/>
</dbReference>
<feature type="modified residue" description="3-oxoalanine (Cys)" evidence="6">
    <location>
        <position position="62"/>
    </location>
</feature>
<dbReference type="CDD" id="cd16147">
    <property type="entry name" value="G6S"/>
    <property type="match status" value="1"/>
</dbReference>
<reference evidence="9" key="2">
    <citation type="journal article" date="2023" name="IMA Fungus">
        <title>Comparative genomic study of the Penicillium genus elucidates a diverse pangenome and 15 lateral gene transfer events.</title>
        <authorList>
            <person name="Petersen C."/>
            <person name="Sorensen T."/>
            <person name="Nielsen M.R."/>
            <person name="Sondergaard T.E."/>
            <person name="Sorensen J.L."/>
            <person name="Fitzpatrick D.A."/>
            <person name="Frisvad J.C."/>
            <person name="Nielsen K.L."/>
        </authorList>
    </citation>
    <scope>NUCLEOTIDE SEQUENCE</scope>
    <source>
        <strain evidence="9">IBT 26290</strain>
    </source>
</reference>
<dbReference type="InterPro" id="IPR000917">
    <property type="entry name" value="Sulfatase_N"/>
</dbReference>
<comment type="similarity">
    <text evidence="1 5">Belongs to the sulfatase family.</text>
</comment>
<evidence type="ECO:0000256" key="1">
    <source>
        <dbReference type="ARBA" id="ARBA00008779"/>
    </source>
</evidence>
<dbReference type="EC" id="3.1.6.1" evidence="5"/>
<dbReference type="GeneID" id="81427515"/>
<dbReference type="Proteomes" id="UP001149163">
    <property type="component" value="Unassembled WGS sequence"/>
</dbReference>
<evidence type="ECO:0000256" key="7">
    <source>
        <dbReference type="SAM" id="SignalP"/>
    </source>
</evidence>
<dbReference type="GO" id="GO:0004065">
    <property type="term" value="F:arylsulfatase activity"/>
    <property type="evidence" value="ECO:0007669"/>
    <property type="project" value="UniProtKB-UniRule"/>
</dbReference>
<evidence type="ECO:0000313" key="9">
    <source>
        <dbReference type="EMBL" id="KAJ5167433.1"/>
    </source>
</evidence>
<evidence type="ECO:0000259" key="8">
    <source>
        <dbReference type="Pfam" id="PF00884"/>
    </source>
</evidence>
<evidence type="ECO:0000313" key="10">
    <source>
        <dbReference type="Proteomes" id="UP001149163"/>
    </source>
</evidence>
<dbReference type="GO" id="GO:0008449">
    <property type="term" value="F:N-acetylglucosamine-6-sulfatase activity"/>
    <property type="evidence" value="ECO:0007669"/>
    <property type="project" value="TreeGrafter"/>
</dbReference>
<gene>
    <name evidence="9" type="ORF">N7482_006214</name>
</gene>
<feature type="chain" id="PRO_5040917951" description="Arylsulfatase" evidence="7">
    <location>
        <begin position="16"/>
        <end position="565"/>
    </location>
</feature>